<accession>A0ABZ0X4M9</accession>
<evidence type="ECO:0000256" key="4">
    <source>
        <dbReference type="ARBA" id="ARBA00023172"/>
    </source>
</evidence>
<dbReference type="InterPro" id="IPR044068">
    <property type="entry name" value="CB"/>
</dbReference>
<dbReference type="InterPro" id="IPR025166">
    <property type="entry name" value="Integrase_DNA_bind_dom"/>
</dbReference>
<evidence type="ECO:0000259" key="7">
    <source>
        <dbReference type="PROSITE" id="PS51900"/>
    </source>
</evidence>
<dbReference type="Gene3D" id="3.30.160.390">
    <property type="entry name" value="Integrase, DNA-binding domain"/>
    <property type="match status" value="1"/>
</dbReference>
<evidence type="ECO:0000256" key="5">
    <source>
        <dbReference type="PROSITE-ProRule" id="PRU01248"/>
    </source>
</evidence>
<dbReference type="Pfam" id="PF13356">
    <property type="entry name" value="Arm-DNA-bind_3"/>
    <property type="match status" value="1"/>
</dbReference>
<proteinExistence type="inferred from homology"/>
<dbReference type="InterPro" id="IPR002104">
    <property type="entry name" value="Integrase_catalytic"/>
</dbReference>
<evidence type="ECO:0000259" key="6">
    <source>
        <dbReference type="PROSITE" id="PS51898"/>
    </source>
</evidence>
<dbReference type="InterPro" id="IPR011010">
    <property type="entry name" value="DNA_brk_join_enz"/>
</dbReference>
<dbReference type="PANTHER" id="PTHR30629">
    <property type="entry name" value="PROPHAGE INTEGRASE"/>
    <property type="match status" value="1"/>
</dbReference>
<dbReference type="InterPro" id="IPR038488">
    <property type="entry name" value="Integrase_DNA-bd_sf"/>
</dbReference>
<dbReference type="InterPro" id="IPR010998">
    <property type="entry name" value="Integrase_recombinase_N"/>
</dbReference>
<dbReference type="Pfam" id="PF00589">
    <property type="entry name" value="Phage_integrase"/>
    <property type="match status" value="1"/>
</dbReference>
<evidence type="ECO:0000256" key="1">
    <source>
        <dbReference type="ARBA" id="ARBA00008857"/>
    </source>
</evidence>
<comment type="similarity">
    <text evidence="1">Belongs to the 'phage' integrase family.</text>
</comment>
<dbReference type="Gene3D" id="1.10.150.130">
    <property type="match status" value="1"/>
</dbReference>
<dbReference type="PROSITE" id="PS51898">
    <property type="entry name" value="TYR_RECOMBINASE"/>
    <property type="match status" value="1"/>
</dbReference>
<evidence type="ECO:0000313" key="8">
    <source>
        <dbReference type="EMBL" id="WQG85489.1"/>
    </source>
</evidence>
<dbReference type="PANTHER" id="PTHR30629:SF2">
    <property type="entry name" value="PROPHAGE INTEGRASE INTS-RELATED"/>
    <property type="match status" value="1"/>
</dbReference>
<reference evidence="8 9" key="1">
    <citation type="submission" date="2023-11" db="EMBL/GenBank/DDBJ databases">
        <title>MicrobeMod: A computational toolkit for identifying prokaryotic methylation and restriction-modification with nanopore sequencing.</title>
        <authorList>
            <person name="Crits-Christoph A."/>
            <person name="Kang S.C."/>
            <person name="Lee H."/>
            <person name="Ostrov N."/>
        </authorList>
    </citation>
    <scope>NUCLEOTIDE SEQUENCE [LARGE SCALE GENOMIC DNA]</scope>
    <source>
        <strain evidence="8 9">DSMZ 16071</strain>
    </source>
</reference>
<dbReference type="Proteomes" id="UP001324185">
    <property type="component" value="Chromosome"/>
</dbReference>
<dbReference type="EMBL" id="CP140158">
    <property type="protein sequence ID" value="WQG85489.1"/>
    <property type="molecule type" value="Genomic_DNA"/>
</dbReference>
<feature type="domain" description="Tyr recombinase" evidence="6">
    <location>
        <begin position="209"/>
        <end position="389"/>
    </location>
</feature>
<keyword evidence="4" id="KW-0233">DNA recombination</keyword>
<dbReference type="PROSITE" id="PS51900">
    <property type="entry name" value="CB"/>
    <property type="match status" value="1"/>
</dbReference>
<keyword evidence="3 5" id="KW-0238">DNA-binding</keyword>
<dbReference type="Gene3D" id="1.10.443.10">
    <property type="entry name" value="Intergrase catalytic core"/>
    <property type="match status" value="1"/>
</dbReference>
<protein>
    <submittedName>
        <fullName evidence="8">Integrase family protein</fullName>
    </submittedName>
</protein>
<dbReference type="InterPro" id="IPR013762">
    <property type="entry name" value="Integrase-like_cat_sf"/>
</dbReference>
<keyword evidence="2" id="KW-0229">DNA integration</keyword>
<sequence length="418" mass="47696">METTFSFSKSKLLKIPLPETGRVTYKDSEIKGLQLRVSYTGTKSFLIYKKLNGRPIRVTLGQFPSMTVEHARKNAQLEIAKMFNGIDPNQAKKAKRNRGVTLSQCLNDYFIVHRNLADSTKQDYCSVVNNNMAEWLGKPLLEIKRNDVAAKFRTISTEKPATANKAMRVLRALFNFAHGEYEDDMGDPLILDNPVTKISHNREWNKVERRQGVLRPNDIKPWWAAIDRMVEAEPAQHETAATLADYLRFVLCTGMRRMEAATLKWENIDIRNRCITVVKTKNKKPLTIPMTTFIEELLKRRKSTRVNEYVFEGRGAAHLKDPKKALDRIGEICGIRVTAHDLRRTFISVAESLDISPYAVKKLVNHSMGGDVTAGYIIWDVERLRAPLEKINEFILKQAGVVESAPVLNLTDKRKQTI</sequence>
<dbReference type="RefSeq" id="WP_018623474.1">
    <property type="nucleotide sequence ID" value="NZ_CP140158.1"/>
</dbReference>
<name>A0ABZ0X4M9_9GAMM</name>
<dbReference type="SUPFAM" id="SSF56349">
    <property type="entry name" value="DNA breaking-rejoining enzymes"/>
    <property type="match status" value="1"/>
</dbReference>
<feature type="domain" description="Core-binding (CB)" evidence="7">
    <location>
        <begin position="100"/>
        <end position="178"/>
    </location>
</feature>
<gene>
    <name evidence="8" type="ORF">SR900_01085</name>
</gene>
<evidence type="ECO:0000313" key="9">
    <source>
        <dbReference type="Proteomes" id="UP001324185"/>
    </source>
</evidence>
<keyword evidence="9" id="KW-1185">Reference proteome</keyword>
<dbReference type="InterPro" id="IPR050808">
    <property type="entry name" value="Phage_Integrase"/>
</dbReference>
<organism evidence="8 9">
    <name type="scientific">Kangiella aquimarina</name>
    <dbReference type="NCBI Taxonomy" id="261965"/>
    <lineage>
        <taxon>Bacteria</taxon>
        <taxon>Pseudomonadati</taxon>
        <taxon>Pseudomonadota</taxon>
        <taxon>Gammaproteobacteria</taxon>
        <taxon>Kangiellales</taxon>
        <taxon>Kangiellaceae</taxon>
        <taxon>Kangiella</taxon>
    </lineage>
</organism>
<evidence type="ECO:0000256" key="3">
    <source>
        <dbReference type="ARBA" id="ARBA00023125"/>
    </source>
</evidence>
<evidence type="ECO:0000256" key="2">
    <source>
        <dbReference type="ARBA" id="ARBA00022908"/>
    </source>
</evidence>